<keyword evidence="3" id="KW-1185">Reference proteome</keyword>
<feature type="compositionally biased region" description="Low complexity" evidence="1">
    <location>
        <begin position="120"/>
        <end position="132"/>
    </location>
</feature>
<organism evidence="2 3">
    <name type="scientific">Lithohypha guttulata</name>
    <dbReference type="NCBI Taxonomy" id="1690604"/>
    <lineage>
        <taxon>Eukaryota</taxon>
        <taxon>Fungi</taxon>
        <taxon>Dikarya</taxon>
        <taxon>Ascomycota</taxon>
        <taxon>Pezizomycotina</taxon>
        <taxon>Eurotiomycetes</taxon>
        <taxon>Chaetothyriomycetidae</taxon>
        <taxon>Chaetothyriales</taxon>
        <taxon>Trichomeriaceae</taxon>
        <taxon>Lithohypha</taxon>
    </lineage>
</organism>
<sequence>MATEAAPTQAVGHSPILQNEPLDPTLTALTTLSLLNLRLSRLEHLLTGRSNPYSHDVDHAFTKPSADNGPSTSPSSDIPTQLRTLESRLTHLKRLDGLPGSLVRMVDSLRKEYPEIFPSTSTLTTSVQTSRSNPADPESVPVPKHELSQCAHEVLSHSTLYTSTSSRLQTLQTLRIPPATHSANLTSARPQLQQLKKRQEEIDAEVQKLRDRSAKVLEWWVKTGVVGMGELWEDWEGRVRGVEREVRWVEKRNAEDG</sequence>
<dbReference type="EMBL" id="JAVRRG010000040">
    <property type="protein sequence ID" value="KAK5093704.1"/>
    <property type="molecule type" value="Genomic_DNA"/>
</dbReference>
<evidence type="ECO:0000313" key="2">
    <source>
        <dbReference type="EMBL" id="KAK5093704.1"/>
    </source>
</evidence>
<comment type="caution">
    <text evidence="2">The sequence shown here is derived from an EMBL/GenBank/DDBJ whole genome shotgun (WGS) entry which is preliminary data.</text>
</comment>
<feature type="compositionally biased region" description="Polar residues" evidence="1">
    <location>
        <begin position="68"/>
        <end position="80"/>
    </location>
</feature>
<accession>A0ABR0KEN8</accession>
<feature type="region of interest" description="Disordered" evidence="1">
    <location>
        <begin position="120"/>
        <end position="142"/>
    </location>
</feature>
<proteinExistence type="predicted"/>
<evidence type="ECO:0008006" key="4">
    <source>
        <dbReference type="Google" id="ProtNLM"/>
    </source>
</evidence>
<gene>
    <name evidence="2" type="ORF">LTR24_004086</name>
</gene>
<evidence type="ECO:0000313" key="3">
    <source>
        <dbReference type="Proteomes" id="UP001345013"/>
    </source>
</evidence>
<protein>
    <recommendedName>
        <fullName evidence="4">Nuclear distribution protein RO10</fullName>
    </recommendedName>
</protein>
<evidence type="ECO:0000256" key="1">
    <source>
        <dbReference type="SAM" id="MobiDB-lite"/>
    </source>
</evidence>
<reference evidence="2 3" key="1">
    <citation type="submission" date="2023-08" db="EMBL/GenBank/DDBJ databases">
        <title>Black Yeasts Isolated from many extreme environments.</title>
        <authorList>
            <person name="Coleine C."/>
            <person name="Stajich J.E."/>
            <person name="Selbmann L."/>
        </authorList>
    </citation>
    <scope>NUCLEOTIDE SEQUENCE [LARGE SCALE GENOMIC DNA]</scope>
    <source>
        <strain evidence="2 3">CCFEE 5885</strain>
    </source>
</reference>
<feature type="region of interest" description="Disordered" evidence="1">
    <location>
        <begin position="49"/>
        <end position="80"/>
    </location>
</feature>
<name>A0ABR0KEN8_9EURO</name>
<dbReference type="Proteomes" id="UP001345013">
    <property type="component" value="Unassembled WGS sequence"/>
</dbReference>
<feature type="region of interest" description="Disordered" evidence="1">
    <location>
        <begin position="1"/>
        <end position="21"/>
    </location>
</feature>